<protein>
    <submittedName>
        <fullName evidence="1">Uncharacterized protein</fullName>
    </submittedName>
</protein>
<reference evidence="1" key="1">
    <citation type="submission" date="2017-07" db="EMBL/GenBank/DDBJ databases">
        <title>Taro Niue Genome Assembly and Annotation.</title>
        <authorList>
            <person name="Atibalentja N."/>
            <person name="Keating K."/>
            <person name="Fields C.J."/>
        </authorList>
    </citation>
    <scope>NUCLEOTIDE SEQUENCE</scope>
    <source>
        <strain evidence="1">Niue_2</strain>
        <tissue evidence="1">Leaf</tissue>
    </source>
</reference>
<evidence type="ECO:0000313" key="1">
    <source>
        <dbReference type="EMBL" id="MQL70181.1"/>
    </source>
</evidence>
<sequence>MQVCAETQTRALKIGVLVKPSLGSPEKVQNVLLDLLSPGSWMVSTARKCRGSLLLCSSYPLVVEDGRIYLQKVKRGLGKADQGLTCGKRSLSHSQGDKMALRAVGDSSPMAELSCFRNFWLCNACRLPSLVE</sequence>
<dbReference type="EMBL" id="NMUH01000059">
    <property type="protein sequence ID" value="MQL70181.1"/>
    <property type="molecule type" value="Genomic_DNA"/>
</dbReference>
<evidence type="ECO:0000313" key="2">
    <source>
        <dbReference type="Proteomes" id="UP000652761"/>
    </source>
</evidence>
<comment type="caution">
    <text evidence="1">The sequence shown here is derived from an EMBL/GenBank/DDBJ whole genome shotgun (WGS) entry which is preliminary data.</text>
</comment>
<dbReference type="AlphaFoldDB" id="A0A843THA8"/>
<accession>A0A843THA8</accession>
<proteinExistence type="predicted"/>
<keyword evidence="2" id="KW-1185">Reference proteome</keyword>
<name>A0A843THA8_COLES</name>
<dbReference type="Proteomes" id="UP000652761">
    <property type="component" value="Unassembled WGS sequence"/>
</dbReference>
<organism evidence="1 2">
    <name type="scientific">Colocasia esculenta</name>
    <name type="common">Wild taro</name>
    <name type="synonym">Arum esculentum</name>
    <dbReference type="NCBI Taxonomy" id="4460"/>
    <lineage>
        <taxon>Eukaryota</taxon>
        <taxon>Viridiplantae</taxon>
        <taxon>Streptophyta</taxon>
        <taxon>Embryophyta</taxon>
        <taxon>Tracheophyta</taxon>
        <taxon>Spermatophyta</taxon>
        <taxon>Magnoliopsida</taxon>
        <taxon>Liliopsida</taxon>
        <taxon>Araceae</taxon>
        <taxon>Aroideae</taxon>
        <taxon>Colocasieae</taxon>
        <taxon>Colocasia</taxon>
    </lineage>
</organism>
<gene>
    <name evidence="1" type="ORF">Taro_002484</name>
</gene>